<accession>A0A8I6SBQ7</accession>
<evidence type="ECO:0000256" key="1">
    <source>
        <dbReference type="ARBA" id="ARBA00004245"/>
    </source>
</evidence>
<dbReference type="PANTHER" id="PTHR24179">
    <property type="entry name" value="PROTEIN PHOSPHATASE 1 REGULATORY SUBUNIT 12"/>
    <property type="match status" value="1"/>
</dbReference>
<dbReference type="FunFam" id="1.25.40.20:FF:000007">
    <property type="entry name" value="Phosphatase 1 regulatory subunit 12A"/>
    <property type="match status" value="1"/>
</dbReference>
<feature type="compositionally biased region" description="Low complexity" evidence="15">
    <location>
        <begin position="550"/>
        <end position="562"/>
    </location>
</feature>
<feature type="repeat" description="ANK" evidence="13">
    <location>
        <begin position="235"/>
        <end position="267"/>
    </location>
</feature>
<dbReference type="Gene3D" id="6.10.140.390">
    <property type="match status" value="1"/>
</dbReference>
<comment type="function">
    <text evidence="9">Regulates myosin phosphatase activity. Augments Ca(2+) sensitivity of the contractile apparatus.</text>
</comment>
<evidence type="ECO:0000256" key="13">
    <source>
        <dbReference type="PROSITE-ProRule" id="PRU00023"/>
    </source>
</evidence>
<evidence type="ECO:0000313" key="18">
    <source>
        <dbReference type="Proteomes" id="UP000494040"/>
    </source>
</evidence>
<sequence>MSLETRSNSALFKRAEQLKRWEESETNREPLVVNGRERKIKFSAGCVFLAACKAGDKEEIQRLLKKGADIHTSDVDGLTALHQACIDDNLDLVEFLVENGADVNKGDNEGWTPLHATASCGFLSIAKYLIENGANVAAVNNDGELPMDVAESDAMEDMLQQQIEERGIDAESARTEEERLMMTDAKNWLSSGYIQDKTHPKTGATALHVAAAKGYLKVMDILIKAGADIDAKDLDGWTPLHAASHWGQREACEILVENFCDMNIKNCVGQTPFDVADNDVVKVLEDLRKKQASLPKENIINRRKNIQRKPPQPPEENIITGIENKKETKLVEPVKPKVPEVQQVELKIQPEPTHNQSNIDTDDDIDSLSTETSDTASSDVSGESEVSDEEKDLEKKNKANKEDTRLPVMPEVKQTVPNTPAPTTPPKQVTTNEGDESGLTSWRRSGSLRSRIAETPKANLTLKIAEKESPAKVTQPVLPSKTESSLEVGLRRTQSFEGDEKSFVPPVRDEESETQRKAHAKRVRETRRSTQGVTLEEIKSAEQLVKKKQQQQMQQSNQLNNSEPGDEVVVNVHSTVPAIPDSVVNATKGEEDKPYSLAERRPSWRLKVDNGSKFMLEDARKNENLGDVVVRKTAVVTPVTETGDTTVTLPLRKKTDDKESQENDSRTAQATQAAIQRRRRPKRRSTGVVHVDMDEIDPDRQGEGGTGGGGDTDDSLSLNNSESGGEQSEASSRLNSLSREEENKSEATENGEIDYKKLYEQSLIVNDRLREKLRTTEEELNGMKAEAEKNAAMIRNSLSESEKRERRAMERKLSEMEEELKQLQKLKSDNERLRAENRALTRVVSKLTASHTK</sequence>
<keyword evidence="2" id="KW-0217">Developmental protein</keyword>
<keyword evidence="5" id="KW-0677">Repeat</keyword>
<comment type="subunit">
    <text evidence="10">PP1 comprises a catalytic subunit, PPP1CA, PPP1CB or PPP1CC, and one or several targeting or regulatory subunits. PPP1R12B mediates binding to myosin. Isoform 3 and isoform 4 bind PPP1R12A, but not isoform 1 of PPP1R12B itself. Binds IL16.</text>
</comment>
<dbReference type="AlphaFoldDB" id="A0A8I6SBQ7"/>
<keyword evidence="6 13" id="KW-0040">ANK repeat</keyword>
<dbReference type="SMART" id="SM00248">
    <property type="entry name" value="ANK"/>
    <property type="match status" value="5"/>
</dbReference>
<evidence type="ECO:0000256" key="15">
    <source>
        <dbReference type="SAM" id="MobiDB-lite"/>
    </source>
</evidence>
<dbReference type="CTD" id="49070"/>
<dbReference type="GO" id="GO:0005856">
    <property type="term" value="C:cytoskeleton"/>
    <property type="evidence" value="ECO:0007669"/>
    <property type="project" value="UniProtKB-SubCell"/>
</dbReference>
<dbReference type="InterPro" id="IPR017401">
    <property type="entry name" value="MYPT1/MYPT2/Mbs85"/>
</dbReference>
<dbReference type="InterPro" id="IPR002110">
    <property type="entry name" value="Ankyrin_rpt"/>
</dbReference>
<keyword evidence="4" id="KW-0597">Phosphoprotein</keyword>
<dbReference type="FunFam" id="1.25.40.20:FF:000004">
    <property type="entry name" value="Phosphatase 1 regulatory subunit 12A"/>
    <property type="match status" value="1"/>
</dbReference>
<dbReference type="GeneID" id="106673731"/>
<feature type="region of interest" description="Disordered" evidence="15">
    <location>
        <begin position="347"/>
        <end position="565"/>
    </location>
</feature>
<evidence type="ECO:0000256" key="6">
    <source>
        <dbReference type="ARBA" id="ARBA00023043"/>
    </source>
</evidence>
<dbReference type="PANTHER" id="PTHR24179:SF21">
    <property type="entry name" value="MYOSIN BINDING SUBUNIT, ISOFORM O"/>
    <property type="match status" value="1"/>
</dbReference>
<feature type="repeat" description="ANK" evidence="13">
    <location>
        <begin position="202"/>
        <end position="234"/>
    </location>
</feature>
<organism evidence="17 18">
    <name type="scientific">Cimex lectularius</name>
    <name type="common">Bed bug</name>
    <name type="synonym">Acanthia lectularia</name>
    <dbReference type="NCBI Taxonomy" id="79782"/>
    <lineage>
        <taxon>Eukaryota</taxon>
        <taxon>Metazoa</taxon>
        <taxon>Ecdysozoa</taxon>
        <taxon>Arthropoda</taxon>
        <taxon>Hexapoda</taxon>
        <taxon>Insecta</taxon>
        <taxon>Pterygota</taxon>
        <taxon>Neoptera</taxon>
        <taxon>Paraneoptera</taxon>
        <taxon>Hemiptera</taxon>
        <taxon>Heteroptera</taxon>
        <taxon>Panheteroptera</taxon>
        <taxon>Cimicomorpha</taxon>
        <taxon>Cimicidae</taxon>
        <taxon>Cimex</taxon>
    </lineage>
</organism>
<dbReference type="GO" id="GO:0007165">
    <property type="term" value="P:signal transduction"/>
    <property type="evidence" value="ECO:0007669"/>
    <property type="project" value="InterPro"/>
</dbReference>
<evidence type="ECO:0000256" key="5">
    <source>
        <dbReference type="ARBA" id="ARBA00022737"/>
    </source>
</evidence>
<feature type="compositionally biased region" description="Polar residues" evidence="15">
    <location>
        <begin position="427"/>
        <end position="448"/>
    </location>
</feature>
<dbReference type="OrthoDB" id="19014at2759"/>
<dbReference type="Gene3D" id="6.10.250.1820">
    <property type="match status" value="1"/>
</dbReference>
<evidence type="ECO:0000256" key="3">
    <source>
        <dbReference type="ARBA" id="ARBA00022490"/>
    </source>
</evidence>
<proteinExistence type="inferred from homology"/>
<dbReference type="Proteomes" id="UP000494040">
    <property type="component" value="Unassembled WGS sequence"/>
</dbReference>
<evidence type="ECO:0000256" key="2">
    <source>
        <dbReference type="ARBA" id="ARBA00022473"/>
    </source>
</evidence>
<evidence type="ECO:0000256" key="10">
    <source>
        <dbReference type="ARBA" id="ARBA00065548"/>
    </source>
</evidence>
<reference evidence="17" key="1">
    <citation type="submission" date="2022-01" db="UniProtKB">
        <authorList>
            <consortium name="EnsemblMetazoa"/>
        </authorList>
    </citation>
    <scope>IDENTIFICATION</scope>
</reference>
<dbReference type="GO" id="GO:0005737">
    <property type="term" value="C:cytoplasm"/>
    <property type="evidence" value="ECO:0007669"/>
    <property type="project" value="TreeGrafter"/>
</dbReference>
<feature type="compositionally biased region" description="Basic and acidic residues" evidence="15">
    <location>
        <begin position="653"/>
        <end position="665"/>
    </location>
</feature>
<feature type="compositionally biased region" description="Low complexity" evidence="15">
    <location>
        <begin position="717"/>
        <end position="737"/>
    </location>
</feature>
<keyword evidence="7" id="KW-0206">Cytoskeleton</keyword>
<feature type="region of interest" description="Disordered" evidence="15">
    <location>
        <begin position="295"/>
        <end position="324"/>
    </location>
</feature>
<keyword evidence="14" id="KW-0175">Coiled coil</keyword>
<keyword evidence="18" id="KW-1185">Reference proteome</keyword>
<feature type="repeat" description="ANK" evidence="13">
    <location>
        <begin position="76"/>
        <end position="108"/>
    </location>
</feature>
<feature type="domain" description="cGMP-dependent protein kinase interacting" evidence="16">
    <location>
        <begin position="754"/>
        <end position="848"/>
    </location>
</feature>
<keyword evidence="3" id="KW-0963">Cytoplasm</keyword>
<dbReference type="PRINTS" id="PR01415">
    <property type="entry name" value="ANKYRIN"/>
</dbReference>
<dbReference type="Gene3D" id="1.25.40.20">
    <property type="entry name" value="Ankyrin repeat-containing domain"/>
    <property type="match status" value="2"/>
</dbReference>
<dbReference type="CDD" id="cd21930">
    <property type="entry name" value="IPD_PPP1R12"/>
    <property type="match status" value="1"/>
</dbReference>
<dbReference type="EnsemblMetazoa" id="XM_014405943.2">
    <property type="protein sequence ID" value="XP_014261429.1"/>
    <property type="gene ID" value="LOC106673731"/>
</dbReference>
<dbReference type="SUPFAM" id="SSF48403">
    <property type="entry name" value="Ankyrin repeat"/>
    <property type="match status" value="1"/>
</dbReference>
<evidence type="ECO:0000256" key="9">
    <source>
        <dbReference type="ARBA" id="ARBA00059024"/>
    </source>
</evidence>
<dbReference type="PROSITE" id="PS50088">
    <property type="entry name" value="ANK_REPEAT"/>
    <property type="match status" value="4"/>
</dbReference>
<comment type="similarity">
    <text evidence="8">Belongs to the NRARP family.</text>
</comment>
<feature type="compositionally biased region" description="Low complexity" evidence="15">
    <location>
        <begin position="367"/>
        <end position="384"/>
    </location>
</feature>
<dbReference type="InterPro" id="IPR031775">
    <property type="entry name" value="PRKG1_interact"/>
</dbReference>
<dbReference type="PROSITE" id="PS50297">
    <property type="entry name" value="ANK_REP_REGION"/>
    <property type="match status" value="4"/>
</dbReference>
<feature type="compositionally biased region" description="Basic and acidic residues" evidence="15">
    <location>
        <begin position="738"/>
        <end position="758"/>
    </location>
</feature>
<dbReference type="GO" id="GO:0004857">
    <property type="term" value="F:enzyme inhibitor activity"/>
    <property type="evidence" value="ECO:0007669"/>
    <property type="project" value="TreeGrafter"/>
</dbReference>
<dbReference type="Pfam" id="PF15898">
    <property type="entry name" value="PRKG1_interact"/>
    <property type="match status" value="1"/>
</dbReference>
<dbReference type="InterPro" id="IPR036770">
    <property type="entry name" value="Ankyrin_rpt-contain_sf"/>
</dbReference>
<evidence type="ECO:0000256" key="8">
    <source>
        <dbReference type="ARBA" id="ARBA00038386"/>
    </source>
</evidence>
<evidence type="ECO:0000313" key="17">
    <source>
        <dbReference type="EnsemblMetazoa" id="XP_014261429.1"/>
    </source>
</evidence>
<evidence type="ECO:0000256" key="14">
    <source>
        <dbReference type="SAM" id="Coils"/>
    </source>
</evidence>
<dbReference type="PIRSF" id="PIRSF038141">
    <property type="entry name" value="PP1_12ABC_vert"/>
    <property type="match status" value="1"/>
</dbReference>
<protein>
    <recommendedName>
        <fullName evidence="11">Protein phosphatase 1 regulatory subunit 12B</fullName>
    </recommendedName>
    <alternativeName>
        <fullName evidence="12">Myosin phosphatase-targeting subunit 2</fullName>
    </alternativeName>
</protein>
<dbReference type="RefSeq" id="XP_014261429.1">
    <property type="nucleotide sequence ID" value="XM_014405943.2"/>
</dbReference>
<comment type="subcellular location">
    <subcellularLocation>
        <location evidence="1">Cytoplasm</location>
        <location evidence="1">Cytoskeleton</location>
    </subcellularLocation>
</comment>
<evidence type="ECO:0000256" key="4">
    <source>
        <dbReference type="ARBA" id="ARBA00022553"/>
    </source>
</evidence>
<evidence type="ECO:0000256" key="7">
    <source>
        <dbReference type="ARBA" id="ARBA00023212"/>
    </source>
</evidence>
<feature type="region of interest" description="Disordered" evidence="15">
    <location>
        <begin position="640"/>
        <end position="758"/>
    </location>
</feature>
<evidence type="ECO:0000256" key="12">
    <source>
        <dbReference type="ARBA" id="ARBA00083252"/>
    </source>
</evidence>
<feature type="compositionally biased region" description="Basic and acidic residues" evidence="15">
    <location>
        <begin position="392"/>
        <end position="405"/>
    </location>
</feature>
<dbReference type="InterPro" id="IPR051226">
    <property type="entry name" value="PP1_Regulatory_Subunit"/>
</dbReference>
<feature type="compositionally biased region" description="Low complexity" evidence="15">
    <location>
        <begin position="666"/>
        <end position="675"/>
    </location>
</feature>
<evidence type="ECO:0000259" key="16">
    <source>
        <dbReference type="Pfam" id="PF15898"/>
    </source>
</evidence>
<feature type="coiled-coil region" evidence="14">
    <location>
        <begin position="759"/>
        <end position="850"/>
    </location>
</feature>
<feature type="compositionally biased region" description="Basic and acidic residues" evidence="15">
    <location>
        <begin position="498"/>
        <end position="516"/>
    </location>
</feature>
<dbReference type="GO" id="GO:0019901">
    <property type="term" value="F:protein kinase binding"/>
    <property type="evidence" value="ECO:0007669"/>
    <property type="project" value="InterPro"/>
</dbReference>
<feature type="repeat" description="ANK" evidence="13">
    <location>
        <begin position="109"/>
        <end position="141"/>
    </location>
</feature>
<name>A0A8I6SBQ7_CIMLE</name>
<dbReference type="Pfam" id="PF12796">
    <property type="entry name" value="Ank_2"/>
    <property type="match status" value="2"/>
</dbReference>
<dbReference type="GO" id="GO:0019208">
    <property type="term" value="F:phosphatase regulator activity"/>
    <property type="evidence" value="ECO:0007669"/>
    <property type="project" value="InterPro"/>
</dbReference>
<evidence type="ECO:0000256" key="11">
    <source>
        <dbReference type="ARBA" id="ARBA00072757"/>
    </source>
</evidence>
<feature type="compositionally biased region" description="Basic residues" evidence="15">
    <location>
        <begin position="676"/>
        <end position="685"/>
    </location>
</feature>